<dbReference type="Pfam" id="PF10204">
    <property type="entry name" value="DuoxA"/>
    <property type="match status" value="1"/>
</dbReference>
<feature type="transmembrane region" description="Helical" evidence="8">
    <location>
        <begin position="35"/>
        <end position="55"/>
    </location>
</feature>
<evidence type="ECO:0000313" key="9">
    <source>
        <dbReference type="EMBL" id="KAK8772265.1"/>
    </source>
</evidence>
<dbReference type="PANTHER" id="PTHR31158:SF10">
    <property type="entry name" value="LD27791P"/>
    <property type="match status" value="1"/>
</dbReference>
<feature type="compositionally biased region" description="Low complexity" evidence="7">
    <location>
        <begin position="316"/>
        <end position="328"/>
    </location>
</feature>
<dbReference type="GO" id="GO:0015031">
    <property type="term" value="P:protein transport"/>
    <property type="evidence" value="ECO:0007669"/>
    <property type="project" value="InterPro"/>
</dbReference>
<keyword evidence="4 8" id="KW-1133">Transmembrane helix</keyword>
<dbReference type="EMBL" id="JARKHS020018561">
    <property type="protein sequence ID" value="KAK8772265.1"/>
    <property type="molecule type" value="Genomic_DNA"/>
</dbReference>
<feature type="transmembrane region" description="Helical" evidence="8">
    <location>
        <begin position="198"/>
        <end position="217"/>
    </location>
</feature>
<comment type="caution">
    <text evidence="9">The sequence shown here is derived from an EMBL/GenBank/DDBJ whole genome shotgun (WGS) entry which is preliminary data.</text>
</comment>
<proteinExistence type="inferred from homology"/>
<keyword evidence="10" id="KW-1185">Reference proteome</keyword>
<sequence>MLSTTGWFDAFRENGGPTLYTSDNRTAVSADRAEVLVYLAFVTLLAAFLAIVPGIRKERATTVVCVVFSLFVGAAILIGVHGSRWHVGEGRTKTYYRSFSAERLPAVLGVHVGLYSVNVTYVVEAGGNGSADIRFNEEFAWPKPTSLRKEYHDALVKGLPFPILTVLDYLSQPSYWTQDAGGFLWGRMYRRAGDWTQLFLWASFAAWLLADVLLCAVPRYGAYCTQLTGALMVLSTIIYGSLLPDMPLVIPLEGDFLRLSLGWNFWLVLVVGILAIIFGGSMAVVDILYPSKFPTILEVDYDTPYRYFVAQGNQSSRNTSAANSTANTPVPLPKYQKMGSSEDYSGPSCSGLNQLGTLAPSDDGDSITHIIDEQDGGIDNVAFEQESDDGCVMVDGKRAVTLQDFGKFADANRGHSPAGSQSSSVAAKRRVFGSSIGFNVKDVTIDMHAESSKW</sequence>
<feature type="transmembrane region" description="Helical" evidence="8">
    <location>
        <begin position="263"/>
        <end position="289"/>
    </location>
</feature>
<comment type="similarity">
    <text evidence="2">Belongs to the DUOXA family.</text>
</comment>
<evidence type="ECO:0000256" key="6">
    <source>
        <dbReference type="ARBA" id="ARBA00023180"/>
    </source>
</evidence>
<accession>A0AAQ4EBX4</accession>
<name>A0AAQ4EBX4_AMBAM</name>
<evidence type="ECO:0000256" key="2">
    <source>
        <dbReference type="ARBA" id="ARBA00009816"/>
    </source>
</evidence>
<evidence type="ECO:0000256" key="5">
    <source>
        <dbReference type="ARBA" id="ARBA00023136"/>
    </source>
</evidence>
<dbReference type="PANTHER" id="PTHR31158">
    <property type="entry name" value="DUAL OXIDASE 2"/>
    <property type="match status" value="1"/>
</dbReference>
<comment type="subcellular location">
    <subcellularLocation>
        <location evidence="1">Membrane</location>
        <topology evidence="1">Multi-pass membrane protein</topology>
    </subcellularLocation>
</comment>
<feature type="region of interest" description="Disordered" evidence="7">
    <location>
        <begin position="316"/>
        <end position="346"/>
    </location>
</feature>
<evidence type="ECO:0000256" key="1">
    <source>
        <dbReference type="ARBA" id="ARBA00004141"/>
    </source>
</evidence>
<evidence type="ECO:0000256" key="4">
    <source>
        <dbReference type="ARBA" id="ARBA00022989"/>
    </source>
</evidence>
<keyword evidence="5 8" id="KW-0472">Membrane</keyword>
<feature type="transmembrane region" description="Helical" evidence="8">
    <location>
        <begin position="224"/>
        <end position="243"/>
    </location>
</feature>
<keyword evidence="3 8" id="KW-0812">Transmembrane</keyword>
<protein>
    <submittedName>
        <fullName evidence="9">Uncharacterized protein</fullName>
    </submittedName>
</protein>
<reference evidence="9 10" key="1">
    <citation type="journal article" date="2023" name="Arcadia Sci">
        <title>De novo assembly of a long-read Amblyomma americanum tick genome.</title>
        <authorList>
            <person name="Chou S."/>
            <person name="Poskanzer K.E."/>
            <person name="Rollins M."/>
            <person name="Thuy-Boun P.S."/>
        </authorList>
    </citation>
    <scope>NUCLEOTIDE SEQUENCE [LARGE SCALE GENOMIC DNA]</scope>
    <source>
        <strain evidence="9">F_SG_1</strain>
        <tissue evidence="9">Salivary glands</tissue>
    </source>
</reference>
<dbReference type="Proteomes" id="UP001321473">
    <property type="component" value="Unassembled WGS sequence"/>
</dbReference>
<organism evidence="9 10">
    <name type="scientific">Amblyomma americanum</name>
    <name type="common">Lone star tick</name>
    <dbReference type="NCBI Taxonomy" id="6943"/>
    <lineage>
        <taxon>Eukaryota</taxon>
        <taxon>Metazoa</taxon>
        <taxon>Ecdysozoa</taxon>
        <taxon>Arthropoda</taxon>
        <taxon>Chelicerata</taxon>
        <taxon>Arachnida</taxon>
        <taxon>Acari</taxon>
        <taxon>Parasitiformes</taxon>
        <taxon>Ixodida</taxon>
        <taxon>Ixodoidea</taxon>
        <taxon>Ixodidae</taxon>
        <taxon>Amblyomminae</taxon>
        <taxon>Amblyomma</taxon>
    </lineage>
</organism>
<dbReference type="InterPro" id="IPR018469">
    <property type="entry name" value="Dual_oxidase_maturation_fac"/>
</dbReference>
<dbReference type="AlphaFoldDB" id="A0AAQ4EBX4"/>
<evidence type="ECO:0000256" key="7">
    <source>
        <dbReference type="SAM" id="MobiDB-lite"/>
    </source>
</evidence>
<keyword evidence="6" id="KW-0325">Glycoprotein</keyword>
<gene>
    <name evidence="9" type="ORF">V5799_024490</name>
</gene>
<evidence type="ECO:0000256" key="8">
    <source>
        <dbReference type="SAM" id="Phobius"/>
    </source>
</evidence>
<evidence type="ECO:0000313" key="10">
    <source>
        <dbReference type="Proteomes" id="UP001321473"/>
    </source>
</evidence>
<dbReference type="GO" id="GO:0005789">
    <property type="term" value="C:endoplasmic reticulum membrane"/>
    <property type="evidence" value="ECO:0007669"/>
    <property type="project" value="InterPro"/>
</dbReference>
<evidence type="ECO:0000256" key="3">
    <source>
        <dbReference type="ARBA" id="ARBA00022692"/>
    </source>
</evidence>
<feature type="transmembrane region" description="Helical" evidence="8">
    <location>
        <begin position="62"/>
        <end position="82"/>
    </location>
</feature>